<gene>
    <name evidence="1" type="ORF">RIF29_28756</name>
</gene>
<comment type="caution">
    <text evidence="1">The sequence shown here is derived from an EMBL/GenBank/DDBJ whole genome shotgun (WGS) entry which is preliminary data.</text>
</comment>
<sequence length="152" mass="16811">MVETAWLVVENRDGGARDGDCGLHDVAQHSSEFSFSLIYCRLLPTVEMEVSSTTVTLTMAAQSSMRTPVSLLHQSFFHVRCGSTHATMLQISDVQWSAPKLPTPSDVPAIQMLMSVFLAFKLGQTRHRNISIEIFIKQYIGGLDVPVNNLMA</sequence>
<organism evidence="1 2">
    <name type="scientific">Crotalaria pallida</name>
    <name type="common">Smooth rattlebox</name>
    <name type="synonym">Crotalaria striata</name>
    <dbReference type="NCBI Taxonomy" id="3830"/>
    <lineage>
        <taxon>Eukaryota</taxon>
        <taxon>Viridiplantae</taxon>
        <taxon>Streptophyta</taxon>
        <taxon>Embryophyta</taxon>
        <taxon>Tracheophyta</taxon>
        <taxon>Spermatophyta</taxon>
        <taxon>Magnoliopsida</taxon>
        <taxon>eudicotyledons</taxon>
        <taxon>Gunneridae</taxon>
        <taxon>Pentapetalae</taxon>
        <taxon>rosids</taxon>
        <taxon>fabids</taxon>
        <taxon>Fabales</taxon>
        <taxon>Fabaceae</taxon>
        <taxon>Papilionoideae</taxon>
        <taxon>50 kb inversion clade</taxon>
        <taxon>genistoids sensu lato</taxon>
        <taxon>core genistoids</taxon>
        <taxon>Crotalarieae</taxon>
        <taxon>Crotalaria</taxon>
    </lineage>
</organism>
<evidence type="ECO:0000313" key="1">
    <source>
        <dbReference type="EMBL" id="KAK7255348.1"/>
    </source>
</evidence>
<accession>A0AAN9EJY2</accession>
<name>A0AAN9EJY2_CROPI</name>
<evidence type="ECO:0000313" key="2">
    <source>
        <dbReference type="Proteomes" id="UP001372338"/>
    </source>
</evidence>
<dbReference type="Proteomes" id="UP001372338">
    <property type="component" value="Unassembled WGS sequence"/>
</dbReference>
<protein>
    <submittedName>
        <fullName evidence="1">Uncharacterized protein</fullName>
    </submittedName>
</protein>
<dbReference type="AlphaFoldDB" id="A0AAN9EJY2"/>
<dbReference type="EMBL" id="JAYWIO010000006">
    <property type="protein sequence ID" value="KAK7255348.1"/>
    <property type="molecule type" value="Genomic_DNA"/>
</dbReference>
<proteinExistence type="predicted"/>
<keyword evidence="2" id="KW-1185">Reference proteome</keyword>
<reference evidence="1 2" key="1">
    <citation type="submission" date="2024-01" db="EMBL/GenBank/DDBJ databases">
        <title>The genomes of 5 underutilized Papilionoideae crops provide insights into root nodulation and disease resistanc.</title>
        <authorList>
            <person name="Yuan L."/>
        </authorList>
    </citation>
    <scope>NUCLEOTIDE SEQUENCE [LARGE SCALE GENOMIC DNA]</scope>
    <source>
        <strain evidence="1">ZHUSHIDOU_FW_LH</strain>
        <tissue evidence="1">Leaf</tissue>
    </source>
</reference>